<dbReference type="PANTHER" id="PTHR36503">
    <property type="entry name" value="BLR2520 PROTEIN"/>
    <property type="match status" value="1"/>
</dbReference>
<feature type="domain" description="VOC" evidence="1">
    <location>
        <begin position="4"/>
        <end position="128"/>
    </location>
</feature>
<keyword evidence="3" id="KW-1185">Reference proteome</keyword>
<evidence type="ECO:0000313" key="3">
    <source>
        <dbReference type="Proteomes" id="UP000516444"/>
    </source>
</evidence>
<dbReference type="PANTHER" id="PTHR36503:SF3">
    <property type="entry name" value="BLR0126 PROTEIN"/>
    <property type="match status" value="1"/>
</dbReference>
<proteinExistence type="predicted"/>
<dbReference type="RefSeq" id="WP_190849831.1">
    <property type="nucleotide sequence ID" value="NZ_AP023440.1"/>
</dbReference>
<dbReference type="Proteomes" id="UP000516444">
    <property type="component" value="Chromosome"/>
</dbReference>
<evidence type="ECO:0000313" key="2">
    <source>
        <dbReference type="EMBL" id="BCL26848.1"/>
    </source>
</evidence>
<accession>A0A7G1NUL2</accession>
<dbReference type="InterPro" id="IPR004360">
    <property type="entry name" value="Glyas_Fos-R_dOase_dom"/>
</dbReference>
<reference evidence="2 3" key="1">
    <citation type="journal article" date="2014" name="Int. J. Syst. Evol. Microbiol.">
        <title>Complete genome sequence of Corynebacterium casei LMG S-19264T (=DSM 44701T), isolated from a smear-ripened cheese.</title>
        <authorList>
            <consortium name="US DOE Joint Genome Institute (JGI-PGF)"/>
            <person name="Walter F."/>
            <person name="Albersmeier A."/>
            <person name="Kalinowski J."/>
            <person name="Ruckert C."/>
        </authorList>
    </citation>
    <scope>NUCLEOTIDE SEQUENCE [LARGE SCALE GENOMIC DNA]</scope>
    <source>
        <strain evidence="2 3">JCM 4677</strain>
    </source>
</reference>
<organism evidence="2 3">
    <name type="scientific">Streptomyces aurantiacus</name>
    <dbReference type="NCBI Taxonomy" id="47760"/>
    <lineage>
        <taxon>Bacteria</taxon>
        <taxon>Bacillati</taxon>
        <taxon>Actinomycetota</taxon>
        <taxon>Actinomycetes</taxon>
        <taxon>Kitasatosporales</taxon>
        <taxon>Streptomycetaceae</taxon>
        <taxon>Streptomyces</taxon>
        <taxon>Streptomyces aurantiacus group</taxon>
    </lineage>
</organism>
<dbReference type="KEGG" id="sgm:GCM10017557_17070"/>
<dbReference type="Pfam" id="PF00903">
    <property type="entry name" value="Glyoxalase"/>
    <property type="match status" value="1"/>
</dbReference>
<dbReference type="PROSITE" id="PS51819">
    <property type="entry name" value="VOC"/>
    <property type="match status" value="1"/>
</dbReference>
<dbReference type="InterPro" id="IPR029068">
    <property type="entry name" value="Glyas_Bleomycin-R_OHBP_Dase"/>
</dbReference>
<dbReference type="SUPFAM" id="SSF54593">
    <property type="entry name" value="Glyoxalase/Bleomycin resistance protein/Dihydroxybiphenyl dioxygenase"/>
    <property type="match status" value="1"/>
</dbReference>
<dbReference type="InterPro" id="IPR037523">
    <property type="entry name" value="VOC_core"/>
</dbReference>
<dbReference type="AlphaFoldDB" id="A0A7G1NUL2"/>
<dbReference type="Gene3D" id="3.10.180.10">
    <property type="entry name" value="2,3-Dihydroxybiphenyl 1,2-Dioxygenase, domain 1"/>
    <property type="match status" value="1"/>
</dbReference>
<sequence>MTPRFDLIGLVVSDMTASLAFYRRLGLEFPEGAESAPHVEARLPGGLRFALDTEDTVRSFHPGWRPPAGGGRVGLAFLCDSPADVDATYEGLTGAGYEAELGPFDAPWGMRYAVVHDPDGNGVDLFAHLGDSAQNPVG</sequence>
<protein>
    <submittedName>
        <fullName evidence="2">Glyoxalase</fullName>
    </submittedName>
</protein>
<dbReference type="EMBL" id="AP023440">
    <property type="protein sequence ID" value="BCL26848.1"/>
    <property type="molecule type" value="Genomic_DNA"/>
</dbReference>
<gene>
    <name evidence="2" type="ORF">GCM10017557_17070</name>
</gene>
<name>A0A7G1NUL2_9ACTN</name>
<evidence type="ECO:0000259" key="1">
    <source>
        <dbReference type="PROSITE" id="PS51819"/>
    </source>
</evidence>